<dbReference type="InterPro" id="IPR027417">
    <property type="entry name" value="P-loop_NTPase"/>
</dbReference>
<protein>
    <recommendedName>
        <fullName evidence="2">Sulfotransferase domain-containing protein</fullName>
    </recommendedName>
</protein>
<name>A0A7S2N3S1_9STRA</name>
<dbReference type="InterPro" id="IPR053259">
    <property type="entry name" value="Golvesin-related_Golgi"/>
</dbReference>
<proteinExistence type="predicted"/>
<dbReference type="PANTHER" id="PTHR32301:SF6">
    <property type="entry name" value="GOLVESIN-RELATED"/>
    <property type="match status" value="1"/>
</dbReference>
<dbReference type="Gene3D" id="3.40.50.300">
    <property type="entry name" value="P-loop containing nucleotide triphosphate hydrolases"/>
    <property type="match status" value="1"/>
</dbReference>
<dbReference type="SUPFAM" id="SSF52540">
    <property type="entry name" value="P-loop containing nucleoside triphosphate hydrolases"/>
    <property type="match status" value="1"/>
</dbReference>
<evidence type="ECO:0000313" key="1">
    <source>
        <dbReference type="EMBL" id="CAD9517902.1"/>
    </source>
</evidence>
<evidence type="ECO:0008006" key="2">
    <source>
        <dbReference type="Google" id="ProtNLM"/>
    </source>
</evidence>
<gene>
    <name evidence="1" type="ORF">HTAM1171_LOCUS11897</name>
</gene>
<dbReference type="EMBL" id="HBGV01019207">
    <property type="protein sequence ID" value="CAD9517902.1"/>
    <property type="molecule type" value="Transcribed_RNA"/>
</dbReference>
<reference evidence="1" key="1">
    <citation type="submission" date="2021-01" db="EMBL/GenBank/DDBJ databases">
        <authorList>
            <person name="Corre E."/>
            <person name="Pelletier E."/>
            <person name="Niang G."/>
            <person name="Scheremetjew M."/>
            <person name="Finn R."/>
            <person name="Kale V."/>
            <person name="Holt S."/>
            <person name="Cochrane G."/>
            <person name="Meng A."/>
            <person name="Brown T."/>
            <person name="Cohen L."/>
        </authorList>
    </citation>
    <scope>NUCLEOTIDE SEQUENCE</scope>
    <source>
        <strain evidence="1">CCMP826</strain>
    </source>
</reference>
<accession>A0A7S2N3S1</accession>
<dbReference type="PANTHER" id="PTHR32301">
    <property type="entry name" value="COUNTIN RECEPTOR CNR3-RELATED"/>
    <property type="match status" value="1"/>
</dbReference>
<organism evidence="1">
    <name type="scientific">Helicotheca tamesis</name>
    <dbReference type="NCBI Taxonomy" id="374047"/>
    <lineage>
        <taxon>Eukaryota</taxon>
        <taxon>Sar</taxon>
        <taxon>Stramenopiles</taxon>
        <taxon>Ochrophyta</taxon>
        <taxon>Bacillariophyta</taxon>
        <taxon>Mediophyceae</taxon>
        <taxon>Lithodesmiophycidae</taxon>
        <taxon>Lithodesmiales</taxon>
        <taxon>Lithodesmiaceae</taxon>
        <taxon>Helicotheca</taxon>
    </lineage>
</organism>
<dbReference type="AlphaFoldDB" id="A0A7S2N3S1"/>
<sequence length="400" mass="45315">MNKRLCVDLRCNDPAEGSMASPKEVWSLYLLGFVILVTIGCNNYVEEGKQRRSKKSKELLRSSYGASVVEVRHPMEGVKVPSVYENLLDVSAKPEPAADANEAGVNATGAADEAAEAMPIFWHIEHSGGSSIVRVLGSCFSLVQASSYSSAQLPDQLSVARIGDQKYATADLTTPQGMQQAKAQGLLSSQRHLTDFIVTHRPYHLAQNLLDRSHNGRLFVLLRHPVHIVVSLFHHLKHLPPSHPQHDQTLQAMHIHDWITQQHATLPDNIILRTLLGYSDDRYARALTITDLNTAKVILKQKALVGLLEQKGPAMKRFQKYFGWNTDPSIYKNQARADQCLERSLHWGWLHKTDEHNELDVFNEDTSIYQLIKEKNMFDCELYEYAKYLFWLQGEELHLD</sequence>